<dbReference type="GO" id="GO:0008686">
    <property type="term" value="F:3,4-dihydroxy-2-butanone-4-phosphate synthase activity"/>
    <property type="evidence" value="ECO:0007669"/>
    <property type="project" value="UniProtKB-UniRule"/>
</dbReference>
<feature type="binding site" evidence="20">
    <location>
        <position position="31"/>
    </location>
    <ligand>
        <name>Mg(2+)</name>
        <dbReference type="ChEBI" id="CHEBI:18420"/>
        <label>1</label>
    </ligand>
</feature>
<evidence type="ECO:0000256" key="13">
    <source>
        <dbReference type="ARBA" id="ARBA00023134"/>
    </source>
</evidence>
<keyword evidence="15 20" id="KW-0456">Lyase</keyword>
<evidence type="ECO:0000256" key="18">
    <source>
        <dbReference type="ARBA" id="ARBA00060730"/>
    </source>
</evidence>
<feature type="binding site" evidence="20">
    <location>
        <begin position="30"/>
        <end position="31"/>
    </location>
    <ligand>
        <name>D-ribulose 5-phosphate</name>
        <dbReference type="ChEBI" id="CHEBI:58121"/>
    </ligand>
</feature>
<feature type="binding site" evidence="19">
    <location>
        <position position="269"/>
    </location>
    <ligand>
        <name>Zn(2+)</name>
        <dbReference type="ChEBI" id="CHEBI:29105"/>
        <note>catalytic</note>
    </ligand>
</feature>
<evidence type="ECO:0000256" key="3">
    <source>
        <dbReference type="ARBA" id="ARBA00004853"/>
    </source>
</evidence>
<dbReference type="PIRSF" id="PIRSF001259">
    <property type="entry name" value="RibA"/>
    <property type="match status" value="1"/>
</dbReference>
<feature type="binding site" evidence="19">
    <location>
        <position position="358"/>
    </location>
    <ligand>
        <name>GTP</name>
        <dbReference type="ChEBI" id="CHEBI:37565"/>
    </ligand>
</feature>
<name>A0A2N7S3E9_9MICC</name>
<comment type="similarity">
    <text evidence="18 20">Belongs to the DHBP synthase family.</text>
</comment>
<dbReference type="SUPFAM" id="SSF142695">
    <property type="entry name" value="RibA-like"/>
    <property type="match status" value="1"/>
</dbReference>
<dbReference type="GO" id="GO:0003935">
    <property type="term" value="F:GTP cyclohydrolase II activity"/>
    <property type="evidence" value="ECO:0007669"/>
    <property type="project" value="UniProtKB-UniRule"/>
</dbReference>
<protein>
    <recommendedName>
        <fullName evidence="19 20">Multifunctional fusion protein</fullName>
    </recommendedName>
    <domain>
        <recommendedName>
            <fullName evidence="19">GTP cyclohydrolase-2</fullName>
            <ecNumber evidence="19">3.5.4.25</ecNumber>
        </recommendedName>
        <alternativeName>
            <fullName evidence="19">GTP cyclohydrolase II</fullName>
        </alternativeName>
    </domain>
    <domain>
        <recommendedName>
            <fullName evidence="20">3,4-dihydroxy-2-butanone 4-phosphate synthase</fullName>
            <shortName evidence="20">DHBP synthase</shortName>
            <ecNumber evidence="20">4.1.99.12</ecNumber>
        </recommendedName>
    </domain>
</protein>
<keyword evidence="14 20" id="KW-0464">Manganese</keyword>
<comment type="function">
    <text evidence="2 20">Catalyzes the conversion of D-ribulose 5-phosphate to formate and 3,4-dihydroxy-2-butanone 4-phosphate.</text>
</comment>
<evidence type="ECO:0000256" key="15">
    <source>
        <dbReference type="ARBA" id="ARBA00023239"/>
    </source>
</evidence>
<dbReference type="UniPathway" id="UPA00275">
    <property type="reaction ID" value="UER00399"/>
</dbReference>
<dbReference type="FunFam" id="3.90.870.10:FF:000002">
    <property type="entry name" value="3,4-dihydroxy-2-butanone 4-phosphate synthase"/>
    <property type="match status" value="1"/>
</dbReference>
<dbReference type="GO" id="GO:0005525">
    <property type="term" value="F:GTP binding"/>
    <property type="evidence" value="ECO:0007669"/>
    <property type="project" value="UniProtKB-KW"/>
</dbReference>
<dbReference type="GO" id="GO:0005829">
    <property type="term" value="C:cytosol"/>
    <property type="evidence" value="ECO:0007669"/>
    <property type="project" value="TreeGrafter"/>
</dbReference>
<comment type="subunit">
    <text evidence="6 20">Homodimer.</text>
</comment>
<feature type="binding site" evidence="19">
    <location>
        <position position="258"/>
    </location>
    <ligand>
        <name>Zn(2+)</name>
        <dbReference type="ChEBI" id="CHEBI:29105"/>
        <note>catalytic</note>
    </ligand>
</feature>
<dbReference type="CDD" id="cd00641">
    <property type="entry name" value="GTP_cyclohydro2"/>
    <property type="match status" value="1"/>
</dbReference>
<evidence type="ECO:0000256" key="14">
    <source>
        <dbReference type="ARBA" id="ARBA00023211"/>
    </source>
</evidence>
<keyword evidence="13 19" id="KW-0342">GTP-binding</keyword>
<evidence type="ECO:0000256" key="20">
    <source>
        <dbReference type="HAMAP-Rule" id="MF_00180"/>
    </source>
</evidence>
<feature type="binding site" evidence="19">
    <location>
        <position position="318"/>
    </location>
    <ligand>
        <name>GTP</name>
        <dbReference type="ChEBI" id="CHEBI:37565"/>
    </ligand>
</feature>
<evidence type="ECO:0000256" key="10">
    <source>
        <dbReference type="ARBA" id="ARBA00022801"/>
    </source>
</evidence>
<feature type="binding site" evidence="19">
    <location>
        <position position="353"/>
    </location>
    <ligand>
        <name>GTP</name>
        <dbReference type="ChEBI" id="CHEBI:37565"/>
    </ligand>
</feature>
<evidence type="ECO:0000256" key="21">
    <source>
        <dbReference type="SAM" id="MobiDB-lite"/>
    </source>
</evidence>
<comment type="catalytic activity">
    <reaction evidence="17 19">
        <text>GTP + 4 H2O = 2,5-diamino-6-hydroxy-4-(5-phosphoribosylamino)-pyrimidine + formate + 2 phosphate + 3 H(+)</text>
        <dbReference type="Rhea" id="RHEA:23704"/>
        <dbReference type="ChEBI" id="CHEBI:15377"/>
        <dbReference type="ChEBI" id="CHEBI:15378"/>
        <dbReference type="ChEBI" id="CHEBI:15740"/>
        <dbReference type="ChEBI" id="CHEBI:37565"/>
        <dbReference type="ChEBI" id="CHEBI:43474"/>
        <dbReference type="ChEBI" id="CHEBI:58614"/>
        <dbReference type="EC" id="3.5.4.25"/>
    </reaction>
</comment>
<dbReference type="NCBIfam" id="NF001591">
    <property type="entry name" value="PRK00393.1"/>
    <property type="match status" value="1"/>
</dbReference>
<dbReference type="EMBL" id="PNQX01000001">
    <property type="protein sequence ID" value="PMQ20660.1"/>
    <property type="molecule type" value="Genomic_DNA"/>
</dbReference>
<evidence type="ECO:0000313" key="23">
    <source>
        <dbReference type="EMBL" id="PMQ20660.1"/>
    </source>
</evidence>
<comment type="cofactor">
    <cofactor evidence="19">
        <name>Zn(2+)</name>
        <dbReference type="ChEBI" id="CHEBI:29105"/>
    </cofactor>
    <text evidence="19">Binds 1 zinc ion per subunit.</text>
</comment>
<dbReference type="GO" id="GO:0009231">
    <property type="term" value="P:riboflavin biosynthetic process"/>
    <property type="evidence" value="ECO:0007669"/>
    <property type="project" value="UniProtKB-UniRule"/>
</dbReference>
<sequence length="423" mass="45184">MAASTLDTIPTALAALVAGRAVVVVDDEDRENEGDIIFAAQHATAQLMAFTIRYTSGVICVPLGAERADALRLAPMVGINQDAKGTAFTITCDAAEGITTGISAADRALTSRLLADPQTQPAQLSRPGHIFPLRAAPGGVLERRGHTEAAVDLCQAAGLEPVGVIGEITKDDGEMMRLDDLRVFAAEHDLPLISIDDLARWRRINDAIELTDAIQLPTAFGDFTARAASAEGHEHVVLSHAGPDGSEPGNLVRIHSECLTGDIFGSYRCDCGEQLHASMAAIAQEGGHIIYIRGHEGRGIGLANKLRAYALQESGMDTLDANLHLGFPADAREYFAVAAILKSMGISEIRLLSNNPDKQEQLTKAGINVAELIGLQIAPREQNSAYLRTKQVRFGHHLDLPVSQDEQNDPGADAYHGAQYPRT</sequence>
<feature type="site" description="Essential for catalytic activity" evidence="20">
    <location>
        <position position="129"/>
    </location>
</feature>
<keyword evidence="8 20" id="KW-0479">Metal-binding</keyword>
<feature type="binding site" evidence="19">
    <location>
        <position position="274"/>
    </location>
    <ligand>
        <name>GTP</name>
        <dbReference type="ChEBI" id="CHEBI:37565"/>
    </ligand>
</feature>
<feature type="binding site" evidence="19">
    <location>
        <position position="271"/>
    </location>
    <ligand>
        <name>Zn(2+)</name>
        <dbReference type="ChEBI" id="CHEBI:29105"/>
        <note>catalytic</note>
    </ligand>
</feature>
<feature type="binding site" evidence="19">
    <location>
        <begin position="296"/>
        <end position="298"/>
    </location>
    <ligand>
        <name>GTP</name>
        <dbReference type="ChEBI" id="CHEBI:37565"/>
    </ligand>
</feature>
<feature type="domain" description="GTP cyclohydrolase II" evidence="22">
    <location>
        <begin position="214"/>
        <end position="372"/>
    </location>
</feature>
<evidence type="ECO:0000256" key="7">
    <source>
        <dbReference type="ARBA" id="ARBA00022619"/>
    </source>
</evidence>
<keyword evidence="11 19" id="KW-0862">Zinc</keyword>
<comment type="cofactor">
    <cofactor evidence="20">
        <name>Mg(2+)</name>
        <dbReference type="ChEBI" id="CHEBI:18420"/>
    </cofactor>
    <cofactor evidence="20">
        <name>Mn(2+)</name>
        <dbReference type="ChEBI" id="CHEBI:29035"/>
    </cofactor>
    <text evidence="20">Binds 2 divalent metal cations per subunit. Magnesium or manganese.</text>
</comment>
<feature type="binding site" evidence="20">
    <location>
        <position position="35"/>
    </location>
    <ligand>
        <name>D-ribulose 5-phosphate</name>
        <dbReference type="ChEBI" id="CHEBI:58121"/>
    </ligand>
</feature>
<organism evidence="23 24">
    <name type="scientific">Glutamicibacter arilaitensis</name>
    <dbReference type="NCBI Taxonomy" id="256701"/>
    <lineage>
        <taxon>Bacteria</taxon>
        <taxon>Bacillati</taxon>
        <taxon>Actinomycetota</taxon>
        <taxon>Actinomycetes</taxon>
        <taxon>Micrococcales</taxon>
        <taxon>Micrococcaceae</taxon>
        <taxon>Glutamicibacter</taxon>
    </lineage>
</organism>
<accession>A0A2N7S3E9</accession>
<evidence type="ECO:0000256" key="6">
    <source>
        <dbReference type="ARBA" id="ARBA00011738"/>
    </source>
</evidence>
<dbReference type="HAMAP" id="MF_00179">
    <property type="entry name" value="RibA"/>
    <property type="match status" value="1"/>
</dbReference>
<gene>
    <name evidence="20" type="primary">ribB</name>
    <name evidence="19" type="synonym">ribA</name>
    <name evidence="23" type="ORF">CIK84_03415</name>
</gene>
<evidence type="ECO:0000256" key="9">
    <source>
        <dbReference type="ARBA" id="ARBA00022741"/>
    </source>
</evidence>
<evidence type="ECO:0000256" key="5">
    <source>
        <dbReference type="ARBA" id="ARBA00005520"/>
    </source>
</evidence>
<evidence type="ECO:0000256" key="11">
    <source>
        <dbReference type="ARBA" id="ARBA00022833"/>
    </source>
</evidence>
<dbReference type="Gene3D" id="3.90.870.10">
    <property type="entry name" value="DHBP synthase"/>
    <property type="match status" value="1"/>
</dbReference>
<feature type="binding site" evidence="20">
    <location>
        <position position="146"/>
    </location>
    <ligand>
        <name>Mg(2+)</name>
        <dbReference type="ChEBI" id="CHEBI:18420"/>
        <label>2</label>
    </ligand>
</feature>
<dbReference type="NCBIfam" id="TIGR00505">
    <property type="entry name" value="ribA"/>
    <property type="match status" value="1"/>
</dbReference>
<dbReference type="HAMAP" id="MF_00180">
    <property type="entry name" value="RibB"/>
    <property type="match status" value="1"/>
</dbReference>
<dbReference type="InterPro" id="IPR032677">
    <property type="entry name" value="GTP_cyclohydro_II"/>
</dbReference>
<comment type="pathway">
    <text evidence="3 19">Cofactor biosynthesis; riboflavin biosynthesis; 5-amino-6-(D-ribitylamino)uracil from GTP: step 1/4.</text>
</comment>
<evidence type="ECO:0000256" key="2">
    <source>
        <dbReference type="ARBA" id="ARBA00002284"/>
    </source>
</evidence>
<reference evidence="23 24" key="1">
    <citation type="journal article" date="2017" name="Elife">
        <title>Extensive horizontal gene transfer in cheese-associated bacteria.</title>
        <authorList>
            <person name="Bonham K.S."/>
            <person name="Wolfe B.E."/>
            <person name="Dutton R.J."/>
        </authorList>
    </citation>
    <scope>NUCLEOTIDE SEQUENCE [LARGE SCALE GENOMIC DNA]</scope>
    <source>
        <strain evidence="23 24">JB182</strain>
    </source>
</reference>
<evidence type="ECO:0000256" key="12">
    <source>
        <dbReference type="ARBA" id="ARBA00022842"/>
    </source>
</evidence>
<dbReference type="GO" id="GO:0000287">
    <property type="term" value="F:magnesium ion binding"/>
    <property type="evidence" value="ECO:0007669"/>
    <property type="project" value="UniProtKB-UniRule"/>
</dbReference>
<dbReference type="FunFam" id="3.40.50.10990:FF:000001">
    <property type="entry name" value="Riboflavin biosynthesis protein RibBA"/>
    <property type="match status" value="1"/>
</dbReference>
<feature type="active site" description="Nucleophile" evidence="19">
    <location>
        <position position="332"/>
    </location>
</feature>
<dbReference type="GO" id="GO:0008270">
    <property type="term" value="F:zinc ion binding"/>
    <property type="evidence" value="ECO:0007669"/>
    <property type="project" value="UniProtKB-UniRule"/>
</dbReference>
<dbReference type="AlphaFoldDB" id="A0A2N7S3E9"/>
<comment type="function">
    <text evidence="16 19">Catalyzes the conversion of GTP to 2,5-diamino-6-ribosylamino-4(3H)-pyrimidinone 5'-phosphate (DARP), formate and pyrophosphate.</text>
</comment>
<evidence type="ECO:0000259" key="22">
    <source>
        <dbReference type="Pfam" id="PF00925"/>
    </source>
</evidence>
<dbReference type="Pfam" id="PF00925">
    <property type="entry name" value="GTP_cyclohydro2"/>
    <property type="match status" value="1"/>
</dbReference>
<evidence type="ECO:0000313" key="24">
    <source>
        <dbReference type="Proteomes" id="UP000235739"/>
    </source>
</evidence>
<feature type="binding site" evidence="20">
    <location>
        <position position="31"/>
    </location>
    <ligand>
        <name>Mg(2+)</name>
        <dbReference type="ChEBI" id="CHEBI:18420"/>
        <label>2</label>
    </ligand>
</feature>
<comment type="similarity">
    <text evidence="5">In the N-terminal section; belongs to the DHBP synthase family.</text>
</comment>
<feature type="binding site" evidence="19">
    <location>
        <begin position="253"/>
        <end position="257"/>
    </location>
    <ligand>
        <name>GTP</name>
        <dbReference type="ChEBI" id="CHEBI:37565"/>
    </ligand>
</feature>
<dbReference type="Gene3D" id="3.40.50.10990">
    <property type="entry name" value="GTP cyclohydrolase II"/>
    <property type="match status" value="1"/>
</dbReference>
<dbReference type="EC" id="3.5.4.25" evidence="19"/>
<evidence type="ECO:0000256" key="17">
    <source>
        <dbReference type="ARBA" id="ARBA00049295"/>
    </source>
</evidence>
<dbReference type="SUPFAM" id="SSF55821">
    <property type="entry name" value="YrdC/RibB"/>
    <property type="match status" value="1"/>
</dbReference>
<evidence type="ECO:0000256" key="4">
    <source>
        <dbReference type="ARBA" id="ARBA00004904"/>
    </source>
</evidence>
<proteinExistence type="inferred from homology"/>
<feature type="active site" description="Proton acceptor" evidence="19">
    <location>
        <position position="330"/>
    </location>
</feature>
<comment type="caution">
    <text evidence="23">The sequence shown here is derived from an EMBL/GenBank/DDBJ whole genome shotgun (WGS) entry which is preliminary data.</text>
</comment>
<dbReference type="InterPro" id="IPR036144">
    <property type="entry name" value="RibA-like_sf"/>
</dbReference>
<evidence type="ECO:0000256" key="19">
    <source>
        <dbReference type="HAMAP-Rule" id="MF_00179"/>
    </source>
</evidence>
<dbReference type="InterPro" id="IPR000926">
    <property type="entry name" value="RibA"/>
</dbReference>
<dbReference type="PANTHER" id="PTHR21327">
    <property type="entry name" value="GTP CYCLOHYDROLASE II-RELATED"/>
    <property type="match status" value="1"/>
</dbReference>
<dbReference type="GO" id="GO:0030145">
    <property type="term" value="F:manganese ion binding"/>
    <property type="evidence" value="ECO:0007669"/>
    <property type="project" value="UniProtKB-UniRule"/>
</dbReference>
<feature type="region of interest" description="Disordered" evidence="21">
    <location>
        <begin position="400"/>
        <end position="423"/>
    </location>
</feature>
<dbReference type="RefSeq" id="WP_102597492.1">
    <property type="nucleotide sequence ID" value="NZ_JBQDNZ010000013.1"/>
</dbReference>
<keyword evidence="7 20" id="KW-0686">Riboflavin biosynthesis</keyword>
<evidence type="ECO:0000256" key="16">
    <source>
        <dbReference type="ARBA" id="ARBA00043932"/>
    </source>
</evidence>
<dbReference type="PANTHER" id="PTHR21327:SF18">
    <property type="entry name" value="3,4-DIHYDROXY-2-BUTANONE 4-PHOSPHATE SYNTHASE"/>
    <property type="match status" value="1"/>
</dbReference>
<evidence type="ECO:0000256" key="1">
    <source>
        <dbReference type="ARBA" id="ARBA00000141"/>
    </source>
</evidence>
<keyword evidence="9 19" id="KW-0547">Nucleotide-binding</keyword>
<comment type="catalytic activity">
    <reaction evidence="1 20">
        <text>D-ribulose 5-phosphate = (2S)-2-hydroxy-3-oxobutyl phosphate + formate + H(+)</text>
        <dbReference type="Rhea" id="RHEA:18457"/>
        <dbReference type="ChEBI" id="CHEBI:15378"/>
        <dbReference type="ChEBI" id="CHEBI:15740"/>
        <dbReference type="ChEBI" id="CHEBI:58121"/>
        <dbReference type="ChEBI" id="CHEBI:58830"/>
        <dbReference type="EC" id="4.1.99.12"/>
    </reaction>
</comment>
<comment type="pathway">
    <text evidence="4 20">Cofactor biosynthesis; riboflavin biosynthesis; 2-hydroxy-3-oxobutyl phosphate from D-ribulose 5-phosphate: step 1/1.</text>
</comment>
<feature type="binding site" evidence="20">
    <location>
        <begin position="143"/>
        <end position="147"/>
    </location>
    <ligand>
        <name>D-ribulose 5-phosphate</name>
        <dbReference type="ChEBI" id="CHEBI:58121"/>
    </ligand>
</feature>
<feature type="site" description="Essential for catalytic activity" evidence="20">
    <location>
        <position position="167"/>
    </location>
</feature>
<keyword evidence="12 20" id="KW-0460">Magnesium</keyword>
<dbReference type="NCBIfam" id="TIGR00506">
    <property type="entry name" value="ribB"/>
    <property type="match status" value="1"/>
</dbReference>
<dbReference type="Pfam" id="PF00926">
    <property type="entry name" value="DHBP_synthase"/>
    <property type="match status" value="1"/>
</dbReference>
<dbReference type="InterPro" id="IPR017945">
    <property type="entry name" value="DHBP_synth_RibB-like_a/b_dom"/>
</dbReference>
<dbReference type="Proteomes" id="UP000235739">
    <property type="component" value="Unassembled WGS sequence"/>
</dbReference>
<comment type="similarity">
    <text evidence="19">Belongs to the GTP cyclohydrolase II family.</text>
</comment>
<evidence type="ECO:0000256" key="8">
    <source>
        <dbReference type="ARBA" id="ARBA00022723"/>
    </source>
</evidence>
<dbReference type="EC" id="4.1.99.12" evidence="20"/>
<dbReference type="InterPro" id="IPR000422">
    <property type="entry name" value="DHBP_synthase_RibB"/>
</dbReference>
<keyword evidence="10 19" id="KW-0378">Hydrolase</keyword>